<evidence type="ECO:0008006" key="4">
    <source>
        <dbReference type="Google" id="ProtNLM"/>
    </source>
</evidence>
<accession>A0ABW4NXE5</accession>
<organism evidence="2 3">
    <name type="scientific">Pasteurella oralis</name>
    <dbReference type="NCBI Taxonomy" id="1071947"/>
    <lineage>
        <taxon>Bacteria</taxon>
        <taxon>Pseudomonadati</taxon>
        <taxon>Pseudomonadota</taxon>
        <taxon>Gammaproteobacteria</taxon>
        <taxon>Pasteurellales</taxon>
        <taxon>Pasteurellaceae</taxon>
        <taxon>Pasteurella</taxon>
    </lineage>
</organism>
<comment type="caution">
    <text evidence="2">The sequence shown here is derived from an EMBL/GenBank/DDBJ whole genome shotgun (WGS) entry which is preliminary data.</text>
</comment>
<reference evidence="3" key="1">
    <citation type="journal article" date="2019" name="Int. J. Syst. Evol. Microbiol.">
        <title>The Global Catalogue of Microorganisms (GCM) 10K type strain sequencing project: providing services to taxonomists for standard genome sequencing and annotation.</title>
        <authorList>
            <consortium name="The Broad Institute Genomics Platform"/>
            <consortium name="The Broad Institute Genome Sequencing Center for Infectious Disease"/>
            <person name="Wu L."/>
            <person name="Ma J."/>
        </authorList>
    </citation>
    <scope>NUCLEOTIDE SEQUENCE [LARGE SCALE GENOMIC DNA]</scope>
    <source>
        <strain evidence="3">CCM 7950</strain>
    </source>
</reference>
<sequence>MDSSSFLFDLVTIPLLIWLCRRALALKPLYYLILMCIFVSLSLWLMKSDIAFLRDYGRLSKMVCSMEGFIMGIQLIPHFPEVATSRKEMPMYCFVSKNWIFSAKDRAKREAYLEGK</sequence>
<dbReference type="Proteomes" id="UP001597420">
    <property type="component" value="Unassembled WGS sequence"/>
</dbReference>
<proteinExistence type="predicted"/>
<keyword evidence="3" id="KW-1185">Reference proteome</keyword>
<keyword evidence="1" id="KW-0812">Transmembrane</keyword>
<protein>
    <recommendedName>
        <fullName evidence="4">Transmembrane protein</fullName>
    </recommendedName>
</protein>
<keyword evidence="1" id="KW-0472">Membrane</keyword>
<keyword evidence="1" id="KW-1133">Transmembrane helix</keyword>
<gene>
    <name evidence="2" type="ORF">ACFSAV_11525</name>
</gene>
<evidence type="ECO:0000313" key="3">
    <source>
        <dbReference type="Proteomes" id="UP001597420"/>
    </source>
</evidence>
<dbReference type="EMBL" id="JBHUFP010000027">
    <property type="protein sequence ID" value="MFD1806990.1"/>
    <property type="molecule type" value="Genomic_DNA"/>
</dbReference>
<name>A0ABW4NXE5_9PAST</name>
<evidence type="ECO:0000313" key="2">
    <source>
        <dbReference type="EMBL" id="MFD1806990.1"/>
    </source>
</evidence>
<feature type="transmembrane region" description="Helical" evidence="1">
    <location>
        <begin position="29"/>
        <end position="46"/>
    </location>
</feature>
<evidence type="ECO:0000256" key="1">
    <source>
        <dbReference type="SAM" id="Phobius"/>
    </source>
</evidence>